<reference evidence="1" key="4">
    <citation type="submission" date="2025-09" db="UniProtKB">
        <authorList>
            <consortium name="Ensembl"/>
        </authorList>
    </citation>
    <scope>IDENTIFICATION</scope>
</reference>
<reference evidence="2" key="1">
    <citation type="journal article" date="2002" name="Science">
        <title>The draft genome of Ciona intestinalis: insights into chordate and vertebrate origins.</title>
        <authorList>
            <person name="Dehal P."/>
            <person name="Satou Y."/>
            <person name="Campbell R.K."/>
            <person name="Chapman J."/>
            <person name="Degnan B."/>
            <person name="De Tomaso A."/>
            <person name="Davidson B."/>
            <person name="Di Gregorio A."/>
            <person name="Gelpke M."/>
            <person name="Goodstein D.M."/>
            <person name="Harafuji N."/>
            <person name="Hastings K.E."/>
            <person name="Ho I."/>
            <person name="Hotta K."/>
            <person name="Huang W."/>
            <person name="Kawashima T."/>
            <person name="Lemaire P."/>
            <person name="Martinez D."/>
            <person name="Meinertzhagen I.A."/>
            <person name="Necula S."/>
            <person name="Nonaka M."/>
            <person name="Putnam N."/>
            <person name="Rash S."/>
            <person name="Saiga H."/>
            <person name="Satake M."/>
            <person name="Terry A."/>
            <person name="Yamada L."/>
            <person name="Wang H.G."/>
            <person name="Awazu S."/>
            <person name="Azumi K."/>
            <person name="Boore J."/>
            <person name="Branno M."/>
            <person name="Chin-Bow S."/>
            <person name="DeSantis R."/>
            <person name="Doyle S."/>
            <person name="Francino P."/>
            <person name="Keys D.N."/>
            <person name="Haga S."/>
            <person name="Hayashi H."/>
            <person name="Hino K."/>
            <person name="Imai K.S."/>
            <person name="Inaba K."/>
            <person name="Kano S."/>
            <person name="Kobayashi K."/>
            <person name="Kobayashi M."/>
            <person name="Lee B.I."/>
            <person name="Makabe K.W."/>
            <person name="Manohar C."/>
            <person name="Matassi G."/>
            <person name="Medina M."/>
            <person name="Mochizuki Y."/>
            <person name="Mount S."/>
            <person name="Morishita T."/>
            <person name="Miura S."/>
            <person name="Nakayama A."/>
            <person name="Nishizaka S."/>
            <person name="Nomoto H."/>
            <person name="Ohta F."/>
            <person name="Oishi K."/>
            <person name="Rigoutsos I."/>
            <person name="Sano M."/>
            <person name="Sasaki A."/>
            <person name="Sasakura Y."/>
            <person name="Shoguchi E."/>
            <person name="Shin-i T."/>
            <person name="Spagnuolo A."/>
            <person name="Stainier D."/>
            <person name="Suzuki M.M."/>
            <person name="Tassy O."/>
            <person name="Takatori N."/>
            <person name="Tokuoka M."/>
            <person name="Yagi K."/>
            <person name="Yoshizaki F."/>
            <person name="Wada S."/>
            <person name="Zhang C."/>
            <person name="Hyatt P.D."/>
            <person name="Larimer F."/>
            <person name="Detter C."/>
            <person name="Doggett N."/>
            <person name="Glavina T."/>
            <person name="Hawkins T."/>
            <person name="Richardson P."/>
            <person name="Lucas S."/>
            <person name="Kohara Y."/>
            <person name="Levine M."/>
            <person name="Satoh N."/>
            <person name="Rokhsar D.S."/>
        </authorList>
    </citation>
    <scope>NUCLEOTIDE SEQUENCE [LARGE SCALE GENOMIC DNA]</scope>
</reference>
<sequence>MCLIESDTMLYNNNMIIIFSDYCLKYLVTRWNQRVTSRFLFRSDNQEFCSSRFLCE</sequence>
<proteinExistence type="predicted"/>
<accession>H2XNU0</accession>
<dbReference type="Ensembl" id="ENSCINT00000033405.1">
    <property type="protein sequence ID" value="ENSCINP00000031323.1"/>
    <property type="gene ID" value="ENSCING00000019300.1"/>
</dbReference>
<reference evidence="1" key="3">
    <citation type="submission" date="2025-08" db="UniProtKB">
        <authorList>
            <consortium name="Ensembl"/>
        </authorList>
    </citation>
    <scope>IDENTIFICATION</scope>
</reference>
<evidence type="ECO:0000313" key="1">
    <source>
        <dbReference type="Ensembl" id="ENSCINP00000031323.1"/>
    </source>
</evidence>
<reference evidence="1" key="2">
    <citation type="journal article" date="2008" name="Genome Biol.">
        <title>Improved genome assembly and evidence-based global gene model set for the chordate Ciona intestinalis: new insight into intron and operon populations.</title>
        <authorList>
            <person name="Satou Y."/>
            <person name="Mineta K."/>
            <person name="Ogasawara M."/>
            <person name="Sasakura Y."/>
            <person name="Shoguchi E."/>
            <person name="Ueno K."/>
            <person name="Yamada L."/>
            <person name="Matsumoto J."/>
            <person name="Wasserscheid J."/>
            <person name="Dewar K."/>
            <person name="Wiley G.B."/>
            <person name="Macmil S.L."/>
            <person name="Roe B.A."/>
            <person name="Zeller R.W."/>
            <person name="Hastings K.E."/>
            <person name="Lemaire P."/>
            <person name="Lindquist E."/>
            <person name="Endo T."/>
            <person name="Hotta K."/>
            <person name="Inaba K."/>
        </authorList>
    </citation>
    <scope>NUCLEOTIDE SEQUENCE [LARGE SCALE GENOMIC DNA]</scope>
    <source>
        <strain evidence="1">wild type</strain>
    </source>
</reference>
<dbReference type="InParanoid" id="H2XNU0"/>
<dbReference type="HOGENOM" id="CLU_3013473_0_0_1"/>
<name>H2XNU0_CIOIN</name>
<keyword evidence="2" id="KW-1185">Reference proteome</keyword>
<dbReference type="AlphaFoldDB" id="H2XNU0"/>
<dbReference type="EMBL" id="EAAA01002494">
    <property type="status" value="NOT_ANNOTATED_CDS"/>
    <property type="molecule type" value="Genomic_DNA"/>
</dbReference>
<evidence type="ECO:0000313" key="2">
    <source>
        <dbReference type="Proteomes" id="UP000008144"/>
    </source>
</evidence>
<protein>
    <submittedName>
        <fullName evidence="1">Uncharacterized protein</fullName>
    </submittedName>
</protein>
<organism evidence="1 2">
    <name type="scientific">Ciona intestinalis</name>
    <name type="common">Transparent sea squirt</name>
    <name type="synonym">Ascidia intestinalis</name>
    <dbReference type="NCBI Taxonomy" id="7719"/>
    <lineage>
        <taxon>Eukaryota</taxon>
        <taxon>Metazoa</taxon>
        <taxon>Chordata</taxon>
        <taxon>Tunicata</taxon>
        <taxon>Ascidiacea</taxon>
        <taxon>Phlebobranchia</taxon>
        <taxon>Cionidae</taxon>
        <taxon>Ciona</taxon>
    </lineage>
</organism>
<dbReference type="Proteomes" id="UP000008144">
    <property type="component" value="Chromosome 7"/>
</dbReference>